<sequence>MPSTCSGASFNPSSSFQKGYRHHYSRRKSATEVKGSVNKSQTDKLFHSEANNTALHSKRADTTTSSLCGHIQSQPEGLQQFIATQKVPDPYRSVEKLH</sequence>
<gene>
    <name evidence="2" type="ORF">O181_080123</name>
</gene>
<evidence type="ECO:0000313" key="3">
    <source>
        <dbReference type="Proteomes" id="UP000765509"/>
    </source>
</evidence>
<feature type="region of interest" description="Disordered" evidence="1">
    <location>
        <begin position="1"/>
        <end position="71"/>
    </location>
</feature>
<feature type="compositionally biased region" description="Polar residues" evidence="1">
    <location>
        <begin position="1"/>
        <end position="17"/>
    </location>
</feature>
<comment type="caution">
    <text evidence="2">The sequence shown here is derived from an EMBL/GenBank/DDBJ whole genome shotgun (WGS) entry which is preliminary data.</text>
</comment>
<keyword evidence="3" id="KW-1185">Reference proteome</keyword>
<dbReference type="Proteomes" id="UP000765509">
    <property type="component" value="Unassembled WGS sequence"/>
</dbReference>
<organism evidence="2 3">
    <name type="scientific">Austropuccinia psidii MF-1</name>
    <dbReference type="NCBI Taxonomy" id="1389203"/>
    <lineage>
        <taxon>Eukaryota</taxon>
        <taxon>Fungi</taxon>
        <taxon>Dikarya</taxon>
        <taxon>Basidiomycota</taxon>
        <taxon>Pucciniomycotina</taxon>
        <taxon>Pucciniomycetes</taxon>
        <taxon>Pucciniales</taxon>
        <taxon>Sphaerophragmiaceae</taxon>
        <taxon>Austropuccinia</taxon>
    </lineage>
</organism>
<dbReference type="AlphaFoldDB" id="A0A9Q3FI31"/>
<dbReference type="EMBL" id="AVOT02045076">
    <property type="protein sequence ID" value="MBW0540408.1"/>
    <property type="molecule type" value="Genomic_DNA"/>
</dbReference>
<feature type="compositionally biased region" description="Basic residues" evidence="1">
    <location>
        <begin position="19"/>
        <end position="28"/>
    </location>
</feature>
<name>A0A9Q3FI31_9BASI</name>
<evidence type="ECO:0000313" key="2">
    <source>
        <dbReference type="EMBL" id="MBW0540408.1"/>
    </source>
</evidence>
<reference evidence="2" key="1">
    <citation type="submission" date="2021-03" db="EMBL/GenBank/DDBJ databases">
        <title>Draft genome sequence of rust myrtle Austropuccinia psidii MF-1, a brazilian biotype.</title>
        <authorList>
            <person name="Quecine M.C."/>
            <person name="Pachon D.M.R."/>
            <person name="Bonatelli M.L."/>
            <person name="Correr F.H."/>
            <person name="Franceschini L.M."/>
            <person name="Leite T.F."/>
            <person name="Margarido G.R.A."/>
            <person name="Almeida C.A."/>
            <person name="Ferrarezi J.A."/>
            <person name="Labate C.A."/>
        </authorList>
    </citation>
    <scope>NUCLEOTIDE SEQUENCE</scope>
    <source>
        <strain evidence="2">MF-1</strain>
    </source>
</reference>
<accession>A0A9Q3FI31</accession>
<proteinExistence type="predicted"/>
<evidence type="ECO:0000256" key="1">
    <source>
        <dbReference type="SAM" id="MobiDB-lite"/>
    </source>
</evidence>
<protein>
    <submittedName>
        <fullName evidence="2">Uncharacterized protein</fullName>
    </submittedName>
</protein>
<feature type="compositionally biased region" description="Polar residues" evidence="1">
    <location>
        <begin position="62"/>
        <end position="71"/>
    </location>
</feature>